<evidence type="ECO:0000313" key="2">
    <source>
        <dbReference type="Proteomes" id="UP000595662"/>
    </source>
</evidence>
<protein>
    <submittedName>
        <fullName evidence="1">Putative endo-xylogalacturonan hydrolase A domain protein</fullName>
    </submittedName>
</protein>
<dbReference type="Proteomes" id="UP000595662">
    <property type="component" value="Chromosome 4"/>
</dbReference>
<accession>A0A7T6XRA9</accession>
<evidence type="ECO:0000313" key="1">
    <source>
        <dbReference type="EMBL" id="QQK45820.1"/>
    </source>
</evidence>
<dbReference type="GO" id="GO:0016787">
    <property type="term" value="F:hydrolase activity"/>
    <property type="evidence" value="ECO:0007669"/>
    <property type="project" value="UniProtKB-KW"/>
</dbReference>
<dbReference type="EMBL" id="CP060777">
    <property type="protein sequence ID" value="QQK45820.1"/>
    <property type="molecule type" value="Genomic_DNA"/>
</dbReference>
<dbReference type="GeneID" id="90952179"/>
<sequence length="192" mass="21229">MACVQDIHIARSSSCLLCRQAPTPGTTILDLSQNLLVVPECKTQIIDKYEYLPLIKDSDGPISGVFHDGFDPASNYVSEFGVTCSRSCRGGASDLLPIDIRLEPPAVPPGRGSIASTWYMTKASLNGLVKVQVCRNQYQSHHPISGLLLFFTDEHVESLRQAHWDYDLSQEILMPMYVEKGTIGGRAYIKDI</sequence>
<dbReference type="RefSeq" id="XP_065957428.1">
    <property type="nucleotide sequence ID" value="XM_066099701.1"/>
</dbReference>
<reference evidence="1 2" key="1">
    <citation type="submission" date="2020-08" db="EMBL/GenBank/DDBJ databases">
        <title>The completed genome sequence of the pathogenic ascomycete fungus Penicillium digitatum.</title>
        <authorList>
            <person name="Wang M."/>
        </authorList>
    </citation>
    <scope>NUCLEOTIDE SEQUENCE [LARGE SCALE GENOMIC DNA]</scope>
    <source>
        <strain evidence="1 2">PdW03</strain>
    </source>
</reference>
<dbReference type="AlphaFoldDB" id="A0A7T6XRA9"/>
<gene>
    <name evidence="1" type="ORF">Pdw03_0718</name>
</gene>
<organism evidence="1 2">
    <name type="scientific">Penicillium digitatum</name>
    <name type="common">Green mold</name>
    <dbReference type="NCBI Taxonomy" id="36651"/>
    <lineage>
        <taxon>Eukaryota</taxon>
        <taxon>Fungi</taxon>
        <taxon>Dikarya</taxon>
        <taxon>Ascomycota</taxon>
        <taxon>Pezizomycotina</taxon>
        <taxon>Eurotiomycetes</taxon>
        <taxon>Eurotiomycetidae</taxon>
        <taxon>Eurotiales</taxon>
        <taxon>Aspergillaceae</taxon>
        <taxon>Penicillium</taxon>
    </lineage>
</organism>
<keyword evidence="1" id="KW-0378">Hydrolase</keyword>
<proteinExistence type="predicted"/>
<name>A0A7T6XRA9_PENDI</name>